<accession>A0A941BDL4</accession>
<gene>
    <name evidence="3" type="ORF">KAK03_07435</name>
</gene>
<keyword evidence="4" id="KW-1185">Reference proteome</keyword>
<feature type="transmembrane region" description="Helical" evidence="2">
    <location>
        <begin position="6"/>
        <end position="24"/>
    </location>
</feature>
<keyword evidence="2" id="KW-0812">Transmembrane</keyword>
<name>A0A941BDL4_9BURK</name>
<dbReference type="EMBL" id="JAGQDD010000003">
    <property type="protein sequence ID" value="MBQ0930316.1"/>
    <property type="molecule type" value="Genomic_DNA"/>
</dbReference>
<reference evidence="3 4" key="1">
    <citation type="submission" date="2021-04" db="EMBL/GenBank/DDBJ databases">
        <title>The genome sequence of Ideonella sp. 3Y2.</title>
        <authorList>
            <person name="Liu Y."/>
        </authorList>
    </citation>
    <scope>NUCLEOTIDE SEQUENCE [LARGE SCALE GENOMIC DNA]</scope>
    <source>
        <strain evidence="3 4">3Y2</strain>
    </source>
</reference>
<evidence type="ECO:0000313" key="4">
    <source>
        <dbReference type="Proteomes" id="UP000676246"/>
    </source>
</evidence>
<dbReference type="AlphaFoldDB" id="A0A941BDL4"/>
<dbReference type="Proteomes" id="UP000676246">
    <property type="component" value="Unassembled WGS sequence"/>
</dbReference>
<protein>
    <submittedName>
        <fullName evidence="3">Uncharacterized protein</fullName>
    </submittedName>
</protein>
<keyword evidence="2" id="KW-1133">Transmembrane helix</keyword>
<evidence type="ECO:0000256" key="1">
    <source>
        <dbReference type="SAM" id="MobiDB-lite"/>
    </source>
</evidence>
<keyword evidence="2" id="KW-0472">Membrane</keyword>
<dbReference type="RefSeq" id="WP_210852907.1">
    <property type="nucleotide sequence ID" value="NZ_JAGQDD010000003.1"/>
</dbReference>
<organism evidence="3 4">
    <name type="scientific">Ideonella alba</name>
    <dbReference type="NCBI Taxonomy" id="2824118"/>
    <lineage>
        <taxon>Bacteria</taxon>
        <taxon>Pseudomonadati</taxon>
        <taxon>Pseudomonadota</taxon>
        <taxon>Betaproteobacteria</taxon>
        <taxon>Burkholderiales</taxon>
        <taxon>Sphaerotilaceae</taxon>
        <taxon>Ideonella</taxon>
    </lineage>
</organism>
<evidence type="ECO:0000256" key="2">
    <source>
        <dbReference type="SAM" id="Phobius"/>
    </source>
</evidence>
<sequence>MSLIWLEIVLGFGVPIAWGLWELWSLRRLRQRDEAAHAEALKPAVASGTAASPAPTDERNA</sequence>
<proteinExistence type="predicted"/>
<evidence type="ECO:0000313" key="3">
    <source>
        <dbReference type="EMBL" id="MBQ0930316.1"/>
    </source>
</evidence>
<feature type="region of interest" description="Disordered" evidence="1">
    <location>
        <begin position="39"/>
        <end position="61"/>
    </location>
</feature>
<comment type="caution">
    <text evidence="3">The sequence shown here is derived from an EMBL/GenBank/DDBJ whole genome shotgun (WGS) entry which is preliminary data.</text>
</comment>